<protein>
    <submittedName>
        <fullName evidence="2">Uncharacterized protein</fullName>
    </submittedName>
</protein>
<feature type="region of interest" description="Disordered" evidence="1">
    <location>
        <begin position="1"/>
        <end position="22"/>
    </location>
</feature>
<reference evidence="2 3" key="1">
    <citation type="submission" date="2017-09" db="EMBL/GenBank/DDBJ databases">
        <title>The draft genome sequences of Marinobacter guineae M3B.</title>
        <authorList>
            <person name="Cao J."/>
        </authorList>
    </citation>
    <scope>NUCLEOTIDE SEQUENCE [LARGE SCALE GENOMIC DNA]</scope>
    <source>
        <strain evidence="2 3">M3B</strain>
    </source>
</reference>
<name>A0A2G1VB94_9GAMM</name>
<gene>
    <name evidence="2" type="ORF">CLH62_18080</name>
</gene>
<comment type="caution">
    <text evidence="2">The sequence shown here is derived from an EMBL/GenBank/DDBJ whole genome shotgun (WGS) entry which is preliminary data.</text>
</comment>
<evidence type="ECO:0000313" key="3">
    <source>
        <dbReference type="Proteomes" id="UP000229044"/>
    </source>
</evidence>
<sequence>MPSNSNSEVPASVRNNLPANHRGQVSTFLSQTRVDIGVADLLAPIPDINQSVLVSVIPFQLKVDMK</sequence>
<dbReference type="Proteomes" id="UP000229044">
    <property type="component" value="Unassembled WGS sequence"/>
</dbReference>
<accession>A0A2G1VB94</accession>
<dbReference type="AlphaFoldDB" id="A0A2G1VB94"/>
<dbReference type="EMBL" id="NTFI01000006">
    <property type="protein sequence ID" value="PHQ24026.1"/>
    <property type="molecule type" value="Genomic_DNA"/>
</dbReference>
<evidence type="ECO:0000313" key="2">
    <source>
        <dbReference type="EMBL" id="PHQ24026.1"/>
    </source>
</evidence>
<organism evidence="2 3">
    <name type="scientific">Marinobacter guineae</name>
    <dbReference type="NCBI Taxonomy" id="432303"/>
    <lineage>
        <taxon>Bacteria</taxon>
        <taxon>Pseudomonadati</taxon>
        <taxon>Pseudomonadota</taxon>
        <taxon>Gammaproteobacteria</taxon>
        <taxon>Pseudomonadales</taxon>
        <taxon>Marinobacteraceae</taxon>
        <taxon>Marinobacter</taxon>
    </lineage>
</organism>
<keyword evidence="3" id="KW-1185">Reference proteome</keyword>
<evidence type="ECO:0000256" key="1">
    <source>
        <dbReference type="SAM" id="MobiDB-lite"/>
    </source>
</evidence>
<proteinExistence type="predicted"/>